<reference evidence="7 8" key="1">
    <citation type="submission" date="2016-10" db="EMBL/GenBank/DDBJ databases">
        <authorList>
            <person name="de Groot N.N."/>
        </authorList>
    </citation>
    <scope>NUCLEOTIDE SEQUENCE [LARGE SCALE GENOMIC DNA]</scope>
    <source>
        <strain evidence="8">E92,LMG 26720,CCM 7988</strain>
    </source>
</reference>
<feature type="binding site" evidence="4">
    <location>
        <position position="261"/>
    </location>
    <ligand>
        <name>alpha-maltose 1-phosphate</name>
        <dbReference type="ChEBI" id="CHEBI:63576"/>
    </ligand>
</feature>
<evidence type="ECO:0000313" key="7">
    <source>
        <dbReference type="EMBL" id="SFQ17753.1"/>
    </source>
</evidence>
<evidence type="ECO:0000259" key="5">
    <source>
        <dbReference type="Pfam" id="PF11896"/>
    </source>
</evidence>
<dbReference type="EC" id="2.4.99.16" evidence="4"/>
<feature type="domain" description="Alpha-1,4-glucan:maltose-1-phosphate maltosyltransferase" evidence="5">
    <location>
        <begin position="20"/>
        <end position="202"/>
    </location>
</feature>
<dbReference type="SUPFAM" id="SSF51011">
    <property type="entry name" value="Glycosyl hydrolase domain"/>
    <property type="match status" value="1"/>
</dbReference>
<feature type="binding site" evidence="4">
    <location>
        <position position="393"/>
    </location>
    <ligand>
        <name>alpha-maltose 1-phosphate</name>
        <dbReference type="ChEBI" id="CHEBI:63576"/>
    </ligand>
</feature>
<comment type="function">
    <text evidence="4">Maltosyltransferase that uses maltose 1-phosphate (M1P) as the sugar donor to elongate linear or branched alpha-(1-&gt;4)-glucans. Is involved in a branched alpha-glucan biosynthetic pathway from trehalose, together with TreS, Mak and GlgB.</text>
</comment>
<dbReference type="InterPro" id="IPR021828">
    <property type="entry name" value="GlgE_dom_N/S"/>
</dbReference>
<dbReference type="AlphaFoldDB" id="A0A1I5WDD3"/>
<keyword evidence="2 4" id="KW-0808">Transferase</keyword>
<dbReference type="GO" id="GO:0030979">
    <property type="term" value="P:alpha-glucan biosynthetic process"/>
    <property type="evidence" value="ECO:0007669"/>
    <property type="project" value="UniProtKB-UniRule"/>
</dbReference>
<dbReference type="RefSeq" id="WP_092018512.1">
    <property type="nucleotide sequence ID" value="NZ_FOXH01000011.1"/>
</dbReference>
<sequence length="661" mass="76404">MSKRIQSLPSSVKPAGGQSRVIIEQVSPELDGGKFAIKAFTGDQIDVEADIFLDGHDSLSACLLYKSSQDTLWSEVPMISTFNDRFKASFKVEKIGFYEYTIESWVDHAASWLHEVELKLKDGQHLEVELLVGAQILEKMALIASKEDKAELKNWIKIFKSKSNYEEAIDLAESAKMKAFIAAYPDRQYASRYKELKVWVDREKAAFSSWYSMFPRSASSKPGKHGTFKDVEENVLPKVKSLAFDVLYIPPIHPIGHQFRKGKNNTLNPTETDPGVPYAIGSELGGHKAILPELGTVEDFKHLINTASSMGIEIAMDLAIQCSPDHPYAKEHPEWFKVRPDGTIQYAENPPKKYQDIYPFNFESENWEALWDEWKSVMMLWAEWGVRIIRVDNPHTKSFSFWEWVIAEVQAVYPDMIFLAEAFTKPKVMQQLAKLGYTQSYTYYTWRNSKEELISYMNELTQSEQRYFMRPNFWPNTHDILPWCMQGGLEPIFLLRYFMAATLSSNYGIFGPTFEHMLNEANPGKEEYSNSEKYEIKHWDWQMENKLTHVIRTVNHLRLENSALQRTNNITFCTIENENIIAYLKTHANGNQILCVVNLDPYNRQHGVVKVPLHLIKKAENEEYIVHDLLNGAKYIWTGSQNYVELDPYVMPMHCFRIESI</sequence>
<feature type="binding site" evidence="4">
    <location>
        <begin position="533"/>
        <end position="534"/>
    </location>
    <ligand>
        <name>alpha-maltose 1-phosphate</name>
        <dbReference type="ChEBI" id="CHEBI:63576"/>
    </ligand>
</feature>
<dbReference type="InterPro" id="IPR017853">
    <property type="entry name" value="GH"/>
</dbReference>
<evidence type="ECO:0000259" key="6">
    <source>
        <dbReference type="Pfam" id="PF21702"/>
    </source>
</evidence>
<dbReference type="Gene3D" id="2.60.40.10">
    <property type="entry name" value="Immunoglobulins"/>
    <property type="match status" value="1"/>
</dbReference>
<evidence type="ECO:0000313" key="8">
    <source>
        <dbReference type="Proteomes" id="UP000199306"/>
    </source>
</evidence>
<name>A0A1I5WDD3_9BACT</name>
<dbReference type="OrthoDB" id="9805159at2"/>
<keyword evidence="8" id="KW-1185">Reference proteome</keyword>
<dbReference type="STRING" id="1079859.SAMN04515674_111131"/>
<dbReference type="InterPro" id="IPR026585">
    <property type="entry name" value="GlgE"/>
</dbReference>
<dbReference type="Pfam" id="PF11896">
    <property type="entry name" value="GlgE_dom_N_S"/>
    <property type="match status" value="1"/>
</dbReference>
<evidence type="ECO:0000256" key="4">
    <source>
        <dbReference type="HAMAP-Rule" id="MF_02124"/>
    </source>
</evidence>
<comment type="catalytic activity">
    <reaction evidence="4">
        <text>alpha-maltose 1-phosphate + [(1-&gt;4)-alpha-D-glucosyl](n) = [(1-&gt;4)-alpha-D-glucosyl](n+2) + phosphate</text>
        <dbReference type="Rhea" id="RHEA:42692"/>
        <dbReference type="Rhea" id="RHEA-COMP:9584"/>
        <dbReference type="Rhea" id="RHEA-COMP:10183"/>
        <dbReference type="ChEBI" id="CHEBI:15444"/>
        <dbReference type="ChEBI" id="CHEBI:43474"/>
        <dbReference type="ChEBI" id="CHEBI:63576"/>
        <dbReference type="EC" id="2.4.99.16"/>
    </reaction>
</comment>
<feature type="domain" description="Alpha-1,4-glucan:maltose-1-phosphate maltosyltransferase C-terminal" evidence="6">
    <location>
        <begin position="572"/>
        <end position="658"/>
    </location>
</feature>
<dbReference type="InterPro" id="IPR049171">
    <property type="entry name" value="GLGE_C"/>
</dbReference>
<feature type="site" description="Transition state stabilizer" evidence="4">
    <location>
        <position position="479"/>
    </location>
</feature>
<dbReference type="HAMAP" id="MF_02124">
    <property type="entry name" value="GlgE"/>
    <property type="match status" value="1"/>
</dbReference>
<dbReference type="Pfam" id="PF21702">
    <property type="entry name" value="GLGE_C"/>
    <property type="match status" value="1"/>
</dbReference>
<gene>
    <name evidence="4" type="primary">glgE</name>
    <name evidence="7" type="ORF">SAMN04515674_111131</name>
</gene>
<feature type="binding site" evidence="4">
    <location>
        <position position="321"/>
    </location>
    <ligand>
        <name>alpha-maltose 1-phosphate</name>
        <dbReference type="ChEBI" id="CHEBI:63576"/>
    </ligand>
</feature>
<accession>A0A1I5WDD3</accession>
<proteinExistence type="inferred from homology"/>
<feature type="active site" description="Nucleophile" evidence="4">
    <location>
        <position position="392"/>
    </location>
</feature>
<dbReference type="EMBL" id="FOXH01000011">
    <property type="protein sequence ID" value="SFQ17753.1"/>
    <property type="molecule type" value="Genomic_DNA"/>
</dbReference>
<dbReference type="Proteomes" id="UP000199306">
    <property type="component" value="Unassembled WGS sequence"/>
</dbReference>
<dbReference type="PANTHER" id="PTHR47786">
    <property type="entry name" value="ALPHA-1,4-GLUCAN:MALTOSE-1-PHOSPHATE MALTOSYLTRANSFERASE"/>
    <property type="match status" value="1"/>
</dbReference>
<evidence type="ECO:0000256" key="3">
    <source>
        <dbReference type="ARBA" id="ARBA00023277"/>
    </source>
</evidence>
<dbReference type="Gene3D" id="3.20.20.80">
    <property type="entry name" value="Glycosidases"/>
    <property type="match status" value="1"/>
</dbReference>
<dbReference type="GO" id="GO:0016758">
    <property type="term" value="F:hexosyltransferase activity"/>
    <property type="evidence" value="ECO:0007669"/>
    <property type="project" value="UniProtKB-UniRule"/>
</dbReference>
<keyword evidence="1 4" id="KW-0328">Glycosyltransferase</keyword>
<organism evidence="7 8">
    <name type="scientific">Pseudarcicella hirudinis</name>
    <dbReference type="NCBI Taxonomy" id="1079859"/>
    <lineage>
        <taxon>Bacteria</taxon>
        <taxon>Pseudomonadati</taxon>
        <taxon>Bacteroidota</taxon>
        <taxon>Cytophagia</taxon>
        <taxon>Cytophagales</taxon>
        <taxon>Flectobacillaceae</taxon>
        <taxon>Pseudarcicella</taxon>
    </lineage>
</organism>
<dbReference type="SUPFAM" id="SSF51445">
    <property type="entry name" value="(Trans)glycosidases"/>
    <property type="match status" value="1"/>
</dbReference>
<dbReference type="Gene3D" id="1.20.58.80">
    <property type="entry name" value="Phosphotransferase system, lactose/cellobiose-type IIA subunit"/>
    <property type="match status" value="1"/>
</dbReference>
<comment type="subunit">
    <text evidence="4">Homodimer.</text>
</comment>
<dbReference type="PANTHER" id="PTHR47786:SF2">
    <property type="entry name" value="GLYCOSYL HYDROLASE FAMILY 13 CATALYTIC DOMAIN-CONTAINING PROTEIN"/>
    <property type="match status" value="1"/>
</dbReference>
<dbReference type="Gene3D" id="2.60.40.1180">
    <property type="entry name" value="Golgi alpha-mannosidase II"/>
    <property type="match status" value="1"/>
</dbReference>
<dbReference type="InterPro" id="IPR013780">
    <property type="entry name" value="Glyco_hydro_b"/>
</dbReference>
<keyword evidence="3 4" id="KW-0119">Carbohydrate metabolism</keyword>
<feature type="active site" description="Proton donor" evidence="4">
    <location>
        <position position="421"/>
    </location>
</feature>
<dbReference type="GO" id="GO:0004553">
    <property type="term" value="F:hydrolase activity, hydrolyzing O-glycosyl compounds"/>
    <property type="evidence" value="ECO:0007669"/>
    <property type="project" value="InterPro"/>
</dbReference>
<evidence type="ECO:0000256" key="2">
    <source>
        <dbReference type="ARBA" id="ARBA00022679"/>
    </source>
</evidence>
<evidence type="ECO:0000256" key="1">
    <source>
        <dbReference type="ARBA" id="ARBA00022676"/>
    </source>
</evidence>
<dbReference type="CDD" id="cd11344">
    <property type="entry name" value="AmyAc_GlgE_like"/>
    <property type="match status" value="1"/>
</dbReference>
<feature type="binding site" evidence="4">
    <location>
        <position position="356"/>
    </location>
    <ligand>
        <name>alpha-maltose 1-phosphate</name>
        <dbReference type="ChEBI" id="CHEBI:63576"/>
    </ligand>
</feature>
<comment type="similarity">
    <text evidence="4">Belongs to the glycosyl hydrolase 13 family. GlgE subfamily.</text>
</comment>
<protein>
    <recommendedName>
        <fullName evidence="4">Alpha-1,4-glucan:maltose-1-phosphate maltosyltransferase</fullName>
        <shortName evidence="4">GMPMT</shortName>
        <ecNumber evidence="4">2.4.99.16</ecNumber>
    </recommendedName>
    <alternativeName>
        <fullName evidence="4">(1-&gt;4)-alpha-D-glucan:maltose-1-phosphate alpha-D-maltosyltransferase</fullName>
    </alternativeName>
</protein>
<dbReference type="InterPro" id="IPR013783">
    <property type="entry name" value="Ig-like_fold"/>
</dbReference>